<reference evidence="1" key="1">
    <citation type="submission" date="2021-06" db="EMBL/GenBank/DDBJ databases">
        <authorList>
            <person name="Kallberg Y."/>
            <person name="Tangrot J."/>
            <person name="Rosling A."/>
        </authorList>
    </citation>
    <scope>NUCLEOTIDE SEQUENCE</scope>
    <source>
        <strain evidence="1">IN212</strain>
    </source>
</reference>
<proteinExistence type="predicted"/>
<dbReference type="EMBL" id="CAJVPZ010000911">
    <property type="protein sequence ID" value="CAG8479552.1"/>
    <property type="molecule type" value="Genomic_DNA"/>
</dbReference>
<accession>A0A9N8Z7Y1</accession>
<evidence type="ECO:0000313" key="1">
    <source>
        <dbReference type="EMBL" id="CAG8479552.1"/>
    </source>
</evidence>
<gene>
    <name evidence="1" type="ORF">RFULGI_LOCUS1477</name>
</gene>
<evidence type="ECO:0000313" key="2">
    <source>
        <dbReference type="Proteomes" id="UP000789396"/>
    </source>
</evidence>
<protein>
    <submittedName>
        <fullName evidence="1">2460_t:CDS:1</fullName>
    </submittedName>
</protein>
<dbReference type="Proteomes" id="UP000789396">
    <property type="component" value="Unassembled WGS sequence"/>
</dbReference>
<sequence>MLIFALYPLVMFSQDLYKNAFDISQNNETVENQNEEISFQNKSVNKGGHPRSDIWNYFTCGTSDDKGHYNANCRPSVLESYLALHCKGNVPNEIRQHWLVQVAKQNDNIKDPDHSDDESVSPSSKPFEPIHSYYISNLKNELKFYGKELSESELRESALNQTTYAEIENTNILEQNEDVLMSFQLSNHEKLKIESVVNLSHTHFGDQDDNEEEPSTTIDIQGSGNMDFDSAAIVESEFQFANANFL</sequence>
<name>A0A9N8Z7Y1_9GLOM</name>
<organism evidence="1 2">
    <name type="scientific">Racocetra fulgida</name>
    <dbReference type="NCBI Taxonomy" id="60492"/>
    <lineage>
        <taxon>Eukaryota</taxon>
        <taxon>Fungi</taxon>
        <taxon>Fungi incertae sedis</taxon>
        <taxon>Mucoromycota</taxon>
        <taxon>Glomeromycotina</taxon>
        <taxon>Glomeromycetes</taxon>
        <taxon>Diversisporales</taxon>
        <taxon>Gigasporaceae</taxon>
        <taxon>Racocetra</taxon>
    </lineage>
</organism>
<dbReference type="OrthoDB" id="2420738at2759"/>
<dbReference type="AlphaFoldDB" id="A0A9N8Z7Y1"/>
<keyword evidence="2" id="KW-1185">Reference proteome</keyword>
<comment type="caution">
    <text evidence="1">The sequence shown here is derived from an EMBL/GenBank/DDBJ whole genome shotgun (WGS) entry which is preliminary data.</text>
</comment>